<organism evidence="1">
    <name type="scientific">Phage sp. ctqZP6</name>
    <dbReference type="NCBI Taxonomy" id="2828010"/>
    <lineage>
        <taxon>Viruses</taxon>
    </lineage>
</organism>
<accession>A0A8S5SIA7</accession>
<evidence type="ECO:0000313" key="1">
    <source>
        <dbReference type="EMBL" id="DAF50571.1"/>
    </source>
</evidence>
<protein>
    <submittedName>
        <fullName evidence="1">Tail protein</fullName>
    </submittedName>
</protein>
<dbReference type="InterPro" id="IPR054496">
    <property type="entry name" value="E217_GP41"/>
</dbReference>
<sequence length="316" mass="35026">MRVLRITLTTKSPGQNGKNKQLVFEENESGVGLAISVDGNKFMSTLKDNCTVKISNLTYVEIVQIITGQFYNIKIECGYKSSGVQTIFEGGVIYISNLRESVDTNTVTILCASHLVASYGQRRINLSFNSGINMYSAINFVCKVGGVPNPNISTQFKKQFLEGIENAHNQTAAEWVNDQTTKKGSYISSSDCIGNSFMTLFDANKSNARVIKLNEDTLLLTNGFPRMTADGLVFSVMPTFAFQCGDTIVMDNSLIQINVTSQSEATKNLGGLLDENGQYMIYEMHYQLENRGQNFFLEIYAKTRSRISAYLAKEIG</sequence>
<name>A0A8S5SIA7_9VIRU</name>
<dbReference type="Pfam" id="PF22759">
    <property type="entry name" value="E217_GP41"/>
    <property type="match status" value="1"/>
</dbReference>
<dbReference type="EMBL" id="BK032598">
    <property type="protein sequence ID" value="DAF50571.1"/>
    <property type="molecule type" value="Genomic_DNA"/>
</dbReference>
<reference evidence="1" key="1">
    <citation type="journal article" date="2021" name="Proc. Natl. Acad. Sci. U.S.A.">
        <title>A Catalog of Tens of Thousands of Viruses from Human Metagenomes Reveals Hidden Associations with Chronic Diseases.</title>
        <authorList>
            <person name="Tisza M.J."/>
            <person name="Buck C.B."/>
        </authorList>
    </citation>
    <scope>NUCLEOTIDE SEQUENCE</scope>
    <source>
        <strain evidence="1">CtqZP6</strain>
    </source>
</reference>
<proteinExistence type="predicted"/>